<evidence type="ECO:0000256" key="1">
    <source>
        <dbReference type="SAM" id="MobiDB-lite"/>
    </source>
</evidence>
<comment type="caution">
    <text evidence="2">The sequence shown here is derived from an EMBL/GenBank/DDBJ whole genome shotgun (WGS) entry which is preliminary data.</text>
</comment>
<feature type="region of interest" description="Disordered" evidence="1">
    <location>
        <begin position="384"/>
        <end position="404"/>
    </location>
</feature>
<accession>A0AAV4G878</accession>
<feature type="compositionally biased region" description="Basic and acidic residues" evidence="1">
    <location>
        <begin position="384"/>
        <end position="397"/>
    </location>
</feature>
<feature type="region of interest" description="Disordered" evidence="1">
    <location>
        <begin position="14"/>
        <end position="33"/>
    </location>
</feature>
<reference evidence="2 3" key="1">
    <citation type="journal article" date="2021" name="Elife">
        <title>Chloroplast acquisition without the gene transfer in kleptoplastic sea slugs, Plakobranchus ocellatus.</title>
        <authorList>
            <person name="Maeda T."/>
            <person name="Takahashi S."/>
            <person name="Yoshida T."/>
            <person name="Shimamura S."/>
            <person name="Takaki Y."/>
            <person name="Nagai Y."/>
            <person name="Toyoda A."/>
            <person name="Suzuki Y."/>
            <person name="Arimoto A."/>
            <person name="Ishii H."/>
            <person name="Satoh N."/>
            <person name="Nishiyama T."/>
            <person name="Hasebe M."/>
            <person name="Maruyama T."/>
            <person name="Minagawa J."/>
            <person name="Obokata J."/>
            <person name="Shigenobu S."/>
        </authorList>
    </citation>
    <scope>NUCLEOTIDE SEQUENCE [LARGE SCALE GENOMIC DNA]</scope>
</reference>
<protein>
    <submittedName>
        <fullName evidence="2">Uncharacterized protein</fullName>
    </submittedName>
</protein>
<name>A0AAV4G878_9GAST</name>
<evidence type="ECO:0000313" key="2">
    <source>
        <dbReference type="EMBL" id="GFR81922.1"/>
    </source>
</evidence>
<gene>
    <name evidence="2" type="ORF">ElyMa_000615100</name>
</gene>
<dbReference type="AlphaFoldDB" id="A0AAV4G878"/>
<feature type="compositionally biased region" description="Basic and acidic residues" evidence="1">
    <location>
        <begin position="20"/>
        <end position="32"/>
    </location>
</feature>
<organism evidence="2 3">
    <name type="scientific">Elysia marginata</name>
    <dbReference type="NCBI Taxonomy" id="1093978"/>
    <lineage>
        <taxon>Eukaryota</taxon>
        <taxon>Metazoa</taxon>
        <taxon>Spiralia</taxon>
        <taxon>Lophotrochozoa</taxon>
        <taxon>Mollusca</taxon>
        <taxon>Gastropoda</taxon>
        <taxon>Heterobranchia</taxon>
        <taxon>Euthyneura</taxon>
        <taxon>Panpulmonata</taxon>
        <taxon>Sacoglossa</taxon>
        <taxon>Placobranchoidea</taxon>
        <taxon>Plakobranchidae</taxon>
        <taxon>Elysia</taxon>
    </lineage>
</organism>
<proteinExistence type="predicted"/>
<dbReference type="EMBL" id="BMAT01001230">
    <property type="protein sequence ID" value="GFR81922.1"/>
    <property type="molecule type" value="Genomic_DNA"/>
</dbReference>
<evidence type="ECO:0000313" key="3">
    <source>
        <dbReference type="Proteomes" id="UP000762676"/>
    </source>
</evidence>
<keyword evidence="3" id="KW-1185">Reference proteome</keyword>
<sequence length="425" mass="48125">MAGLGRRVLSGNTMAGATSKSKERKIENEENRKRKTSDNSTIIVVMVTIRPKVWLACFIQSPPWLLTLAVLMQVCLGTVDIVSLWDACEHHKAFTVNNSHIYKVTSEYSDGSDFNATALVDTCKITLSSQDNSTWLCVRHEYPRIIVAETLVRLSAECKDGGIFSLENGQTWTRSEKCCKSSSVDIIFQNKNVSRYVDLEKVKFDLMVMEITSRNRRLDMTLDDCDFSYDLKHSEVSVYNRRDPEHLKRETAVQAKQDCLLYFDKLSGDERRVCVVYIPLGNPDCSSAWRLRLLEPSRNENEEKNHYDLKCEEDVRALQPHAECSPSSVNRIILKHSTEPERAESYRVVVIDYLGDPNLTETQQLEQLVQSTLSWAMADGVAEKLGETPSRKPEAKRSSQAQRMMGSPGLLAMVVLYLTGLGLKP</sequence>
<dbReference type="Proteomes" id="UP000762676">
    <property type="component" value="Unassembled WGS sequence"/>
</dbReference>